<accession>A0A0K9YXF6</accession>
<evidence type="ECO:0000259" key="1">
    <source>
        <dbReference type="Pfam" id="PF06054"/>
    </source>
</evidence>
<comment type="caution">
    <text evidence="3">The sequence shown here is derived from an EMBL/GenBank/DDBJ whole genome shotgun (WGS) entry which is preliminary data.</text>
</comment>
<feature type="domain" description="Competence protein CoiA nuclease-like" evidence="1">
    <location>
        <begin position="70"/>
        <end position="174"/>
    </location>
</feature>
<evidence type="ECO:0000313" key="4">
    <source>
        <dbReference type="Proteomes" id="UP000036834"/>
    </source>
</evidence>
<dbReference type="Pfam" id="PF06054">
    <property type="entry name" value="CoiA_nuc"/>
    <property type="match status" value="1"/>
</dbReference>
<evidence type="ECO:0000313" key="3">
    <source>
        <dbReference type="EMBL" id="KNB72930.1"/>
    </source>
</evidence>
<dbReference type="OrthoDB" id="141332at2"/>
<keyword evidence="5" id="KW-1185">Reference proteome</keyword>
<dbReference type="InterPro" id="IPR010330">
    <property type="entry name" value="CoiA_nuc"/>
</dbReference>
<organism evidence="3 4">
    <name type="scientific">Brevibacillus reuszeri</name>
    <dbReference type="NCBI Taxonomy" id="54915"/>
    <lineage>
        <taxon>Bacteria</taxon>
        <taxon>Bacillati</taxon>
        <taxon>Bacillota</taxon>
        <taxon>Bacilli</taxon>
        <taxon>Bacillales</taxon>
        <taxon>Paenibacillaceae</taxon>
        <taxon>Brevibacillus</taxon>
    </lineage>
</organism>
<dbReference type="STRING" id="54915.ADS79_13975"/>
<reference evidence="4" key="1">
    <citation type="submission" date="2015-07" db="EMBL/GenBank/DDBJ databases">
        <title>Genome sequencing project for genomic taxonomy and phylogenomics of Bacillus-like bacteria.</title>
        <authorList>
            <person name="Liu B."/>
            <person name="Wang J."/>
            <person name="Zhu Y."/>
            <person name="Liu G."/>
            <person name="Chen Q."/>
            <person name="Chen Z."/>
            <person name="Lan J."/>
            <person name="Che J."/>
            <person name="Ge C."/>
            <person name="Shi H."/>
            <person name="Pan Z."/>
            <person name="Liu X."/>
        </authorList>
    </citation>
    <scope>NUCLEOTIDE SEQUENCE [LARGE SCALE GENOMIC DNA]</scope>
    <source>
        <strain evidence="4">DSM 9887</strain>
    </source>
</reference>
<dbReference type="Proteomes" id="UP000319578">
    <property type="component" value="Unassembled WGS sequence"/>
</dbReference>
<reference evidence="3" key="2">
    <citation type="submission" date="2015-07" db="EMBL/GenBank/DDBJ databases">
        <title>MeaNS - Measles Nucleotide Surveillance Program.</title>
        <authorList>
            <person name="Tran T."/>
            <person name="Druce J."/>
        </authorList>
    </citation>
    <scope>NUCLEOTIDE SEQUENCE</scope>
    <source>
        <strain evidence="3">DSM 9887</strain>
    </source>
</reference>
<proteinExistence type="predicted"/>
<evidence type="ECO:0000313" key="5">
    <source>
        <dbReference type="Proteomes" id="UP000319578"/>
    </source>
</evidence>
<gene>
    <name evidence="3" type="ORF">ADS79_13975</name>
    <name evidence="2" type="ORF">BRE01_62330</name>
</gene>
<dbReference type="EMBL" id="BJON01000031">
    <property type="protein sequence ID" value="GED72531.1"/>
    <property type="molecule type" value="Genomic_DNA"/>
</dbReference>
<dbReference type="RefSeq" id="WP_049738979.1">
    <property type="nucleotide sequence ID" value="NZ_BJON01000031.1"/>
</dbReference>
<protein>
    <recommendedName>
        <fullName evidence="1">Competence protein CoiA nuclease-like domain-containing protein</fullName>
    </recommendedName>
</protein>
<dbReference type="Proteomes" id="UP000036834">
    <property type="component" value="Unassembled WGS sequence"/>
</dbReference>
<dbReference type="EMBL" id="LGIQ01000007">
    <property type="protein sequence ID" value="KNB72930.1"/>
    <property type="molecule type" value="Genomic_DNA"/>
</dbReference>
<reference evidence="2 5" key="3">
    <citation type="submission" date="2019-06" db="EMBL/GenBank/DDBJ databases">
        <title>Whole genome shotgun sequence of Brevibacillus reuszeri NBRC 15719.</title>
        <authorList>
            <person name="Hosoyama A."/>
            <person name="Uohara A."/>
            <person name="Ohji S."/>
            <person name="Ichikawa N."/>
        </authorList>
    </citation>
    <scope>NUCLEOTIDE SEQUENCE [LARGE SCALE GENOMIC DNA]</scope>
    <source>
        <strain evidence="2 5">NBRC 15719</strain>
    </source>
</reference>
<dbReference type="PATRIC" id="fig|54915.3.peg.1806"/>
<evidence type="ECO:0000313" key="2">
    <source>
        <dbReference type="EMBL" id="GED72531.1"/>
    </source>
</evidence>
<name>A0A0K9YXF6_9BACL</name>
<dbReference type="AlphaFoldDB" id="A0A0K9YXF6"/>
<sequence length="490" mass="57730">MLTCKVGETIINCHDNSYDKYTLKKWSDKNKLKCPDCNKTYEYCHGDIVLPYFRHKEKSKECDEIYSEPESEEHIKGKMIIHNWLLNMQNQGIIKNLHLEYYLPSTKQRPDIYFELENNKYVIEFQCTPIATEYFERRELYRLAGVNDLWILGMKKYNLVTNGSSISHSSYYKTIEKHSNIYLDVDKLCFYVSSSMIKSKLPYKLIYLNDYYGLAIDDFEFSKESNSIVVKQHSIQNLIEDDMNAAMLKRKKLEISKQLDSVIHKVVDNLNSFFQTNIDATAKFHLGSSNRPLYLKSILFENKNSDRTIFIKQDSIDYCKKMWKSVVVGRGKRGGPKWGQRIVHSQISSIKTDDLDASTICRFITNAVINDFVSYKKKHDKQQLKTEINAIMHDFLDSEIVLTLPTKEVSNNVRFKLLRGFSQTDEYMRNIFINELRFLKRKKVDKYVFMIPNYNPKITSCTSYHHNLINFFISYGFTNVRILDESEESY</sequence>